<keyword evidence="1" id="KW-1133">Transmembrane helix</keyword>
<accession>A0A4R2LC63</accession>
<evidence type="ECO:0000256" key="1">
    <source>
        <dbReference type="SAM" id="Phobius"/>
    </source>
</evidence>
<keyword evidence="1" id="KW-0472">Membrane</keyword>
<keyword evidence="3" id="KW-1185">Reference proteome</keyword>
<feature type="transmembrane region" description="Helical" evidence="1">
    <location>
        <begin position="12"/>
        <end position="33"/>
    </location>
</feature>
<comment type="caution">
    <text evidence="2">The sequence shown here is derived from an EMBL/GenBank/DDBJ whole genome shotgun (WGS) entry which is preliminary data.</text>
</comment>
<protein>
    <submittedName>
        <fullName evidence="2">Uncharacterized protein</fullName>
    </submittedName>
</protein>
<name>A0A4R2LC63_9FIRM</name>
<organism evidence="2 3">
    <name type="scientific">Frisingicoccus caecimuris</name>
    <dbReference type="NCBI Taxonomy" id="1796636"/>
    <lineage>
        <taxon>Bacteria</taxon>
        <taxon>Bacillati</taxon>
        <taxon>Bacillota</taxon>
        <taxon>Clostridia</taxon>
        <taxon>Lachnospirales</taxon>
        <taxon>Lachnospiraceae</taxon>
        <taxon>Frisingicoccus</taxon>
    </lineage>
</organism>
<sequence length="178" mass="20157">MNEIINQLAHGGAFILAAIGFLIFFLTQIWKAVHVDKSYGEKLITVKQPRNEWLTLIFILAVGIVVIIRLFTEKNTPTANMPESYYSVLTGAVILIAGLLFFLAVRTISPTKIFTNGILVHDYGYVPWSDIRSVDRLPKGGFKAYLIKPRQFKGNTFLIRYDSSQEEQLIGVIQKYIC</sequence>
<keyword evidence="1" id="KW-0812">Transmembrane</keyword>
<dbReference type="Proteomes" id="UP000295711">
    <property type="component" value="Unassembled WGS sequence"/>
</dbReference>
<gene>
    <name evidence="2" type="ORF">EV212_10656</name>
</gene>
<feature type="transmembrane region" description="Helical" evidence="1">
    <location>
        <begin position="84"/>
        <end position="105"/>
    </location>
</feature>
<reference evidence="2 3" key="1">
    <citation type="submission" date="2019-03" db="EMBL/GenBank/DDBJ databases">
        <title>Genomic Encyclopedia of Type Strains, Phase IV (KMG-IV): sequencing the most valuable type-strain genomes for metagenomic binning, comparative biology and taxonomic classification.</title>
        <authorList>
            <person name="Goeker M."/>
        </authorList>
    </citation>
    <scope>NUCLEOTIDE SEQUENCE [LARGE SCALE GENOMIC DNA]</scope>
    <source>
        <strain evidence="2 3">DSM 28559</strain>
    </source>
</reference>
<evidence type="ECO:0000313" key="2">
    <source>
        <dbReference type="EMBL" id="TCO84629.1"/>
    </source>
</evidence>
<feature type="transmembrane region" description="Helical" evidence="1">
    <location>
        <begin position="53"/>
        <end position="72"/>
    </location>
</feature>
<dbReference type="EMBL" id="SLXA01000006">
    <property type="protein sequence ID" value="TCO84629.1"/>
    <property type="molecule type" value="Genomic_DNA"/>
</dbReference>
<dbReference type="RefSeq" id="WP_132091269.1">
    <property type="nucleotide sequence ID" value="NZ_JANKAQ010000008.1"/>
</dbReference>
<proteinExistence type="predicted"/>
<evidence type="ECO:0000313" key="3">
    <source>
        <dbReference type="Proteomes" id="UP000295711"/>
    </source>
</evidence>
<dbReference type="AlphaFoldDB" id="A0A4R2LC63"/>